<feature type="region of interest" description="Disordered" evidence="1">
    <location>
        <begin position="153"/>
        <end position="210"/>
    </location>
</feature>
<sequence>MENSPGMGVVRDDDRIGGNYAPTSSHVSSESYLTGLTPPSYEQLNDQNFFGGQDDLDHWLGTGSFNFGEDDYSGNNFAEDFAVFQVTGNFDDLQASAPKCPEDYVEPPVAKRQKFNSDSTTSSSSSASTNHKNASPVTNSLASSQQVMPIHNTAESTSSSNTTPKVTSETTQKATGQESPVSQSSSSGSNNSSNTELPITPSNDQVTGLQSPPVIISVSPLNHSQSSTNTATIPEIYQTPSATHMLVLPESHQIVQQQPCGVTGVPLAPMLRMHVDSHAYDPQLSPQQPRSPRKPFTGFIPVQQLNFEPFRRSINHQFTSIPRGSIQATQKPTEQATNLCLPSHPTSDATPQQSSLQALDRSCIKPQLREVMEKFEMKIKMDEDLRQAFNIVFPARITEVETLKQTILNERRQAAIRENALRREIREFQESATTQDALQSRAMDVLAQLRTNPQIDRSWVCLNIDKDTGGICHRVHKEFYLANKVWKRRERCTKCRAKTFEKNRKYLNNDEEVSEWTHRNISPVISNAPQSLKRTRGMVDNTPENPSYLVDPTRRQSLPTLTVAGQGLEQNSTSRWASVPPPTKKKARDHAPLSNSKDTQNTLRAALGAPTKSWLQEPKQIKTIVLDDDSDEGETDQSQESSDDSSAVQQQTKIDDPVDADFDADFDNDFEAEMEAQLTAALESELA</sequence>
<dbReference type="Proteomes" id="UP000326757">
    <property type="component" value="Unassembled WGS sequence"/>
</dbReference>
<name>A0A5N6KC09_MONLA</name>
<reference evidence="2 3" key="1">
    <citation type="submission" date="2019-06" db="EMBL/GenBank/DDBJ databases">
        <title>Genome Sequence of the Brown Rot Fungal Pathogen Monilinia laxa.</title>
        <authorList>
            <person name="De Miccolis Angelini R.M."/>
            <person name="Landi L."/>
            <person name="Abate D."/>
            <person name="Pollastro S."/>
            <person name="Romanazzi G."/>
            <person name="Faretra F."/>
        </authorList>
    </citation>
    <scope>NUCLEOTIDE SEQUENCE [LARGE SCALE GENOMIC DNA]</scope>
    <source>
        <strain evidence="2 3">Mlax316</strain>
    </source>
</reference>
<keyword evidence="3" id="KW-1185">Reference proteome</keyword>
<protein>
    <submittedName>
        <fullName evidence="2">Uncharacterized protein</fullName>
    </submittedName>
</protein>
<feature type="region of interest" description="Disordered" evidence="1">
    <location>
        <begin position="109"/>
        <end position="141"/>
    </location>
</feature>
<feature type="compositionally biased region" description="Low complexity" evidence="1">
    <location>
        <begin position="179"/>
        <end position="194"/>
    </location>
</feature>
<evidence type="ECO:0000313" key="2">
    <source>
        <dbReference type="EMBL" id="KAB8300904.1"/>
    </source>
</evidence>
<dbReference type="OrthoDB" id="3522165at2759"/>
<feature type="compositionally biased region" description="Polar residues" evidence="1">
    <location>
        <begin position="130"/>
        <end position="141"/>
    </location>
</feature>
<organism evidence="2 3">
    <name type="scientific">Monilinia laxa</name>
    <name type="common">Brown rot fungus</name>
    <name type="synonym">Sclerotinia laxa</name>
    <dbReference type="NCBI Taxonomy" id="61186"/>
    <lineage>
        <taxon>Eukaryota</taxon>
        <taxon>Fungi</taxon>
        <taxon>Dikarya</taxon>
        <taxon>Ascomycota</taxon>
        <taxon>Pezizomycotina</taxon>
        <taxon>Leotiomycetes</taxon>
        <taxon>Helotiales</taxon>
        <taxon>Sclerotiniaceae</taxon>
        <taxon>Monilinia</taxon>
    </lineage>
</organism>
<feature type="region of interest" description="Disordered" evidence="1">
    <location>
        <begin position="625"/>
        <end position="671"/>
    </location>
</feature>
<feature type="region of interest" description="Disordered" evidence="1">
    <location>
        <begin position="535"/>
        <end position="600"/>
    </location>
</feature>
<feature type="compositionally biased region" description="Low complexity" evidence="1">
    <location>
        <begin position="117"/>
        <end position="129"/>
    </location>
</feature>
<feature type="compositionally biased region" description="Polar residues" evidence="1">
    <location>
        <begin position="21"/>
        <end position="34"/>
    </location>
</feature>
<evidence type="ECO:0000256" key="1">
    <source>
        <dbReference type="SAM" id="MobiDB-lite"/>
    </source>
</evidence>
<feature type="compositionally biased region" description="Polar residues" evidence="1">
    <location>
        <begin position="164"/>
        <end position="178"/>
    </location>
</feature>
<dbReference type="AlphaFoldDB" id="A0A5N6KC09"/>
<accession>A0A5N6KC09</accession>
<evidence type="ECO:0000313" key="3">
    <source>
        <dbReference type="Proteomes" id="UP000326757"/>
    </source>
</evidence>
<proteinExistence type="predicted"/>
<feature type="compositionally biased region" description="Acidic residues" evidence="1">
    <location>
        <begin position="626"/>
        <end position="643"/>
    </location>
</feature>
<dbReference type="EMBL" id="VIGI01000004">
    <property type="protein sequence ID" value="KAB8300904.1"/>
    <property type="molecule type" value="Genomic_DNA"/>
</dbReference>
<feature type="compositionally biased region" description="Low complexity" evidence="1">
    <location>
        <begin position="153"/>
        <end position="163"/>
    </location>
</feature>
<gene>
    <name evidence="2" type="ORF">EYC80_002830</name>
</gene>
<feature type="compositionally biased region" description="Polar residues" evidence="1">
    <location>
        <begin position="195"/>
        <end position="210"/>
    </location>
</feature>
<feature type="region of interest" description="Disordered" evidence="1">
    <location>
        <begin position="1"/>
        <end position="38"/>
    </location>
</feature>
<comment type="caution">
    <text evidence="2">The sequence shown here is derived from an EMBL/GenBank/DDBJ whole genome shotgun (WGS) entry which is preliminary data.</text>
</comment>
<feature type="compositionally biased region" description="Acidic residues" evidence="1">
    <location>
        <begin position="657"/>
        <end position="671"/>
    </location>
</feature>